<sequence>MFVQTPRAENPSRLEADCYVTILSQTTKLEQSLIIALGPPPIDLMLKAESDLRALNHSLSTCKGHGRNVRGCLTSDRPISLALALLAERVVTMLEEAFQLAAERATAGSSAIEDQPGNSLPVTSARRLERSFRGILNLLCVFPVPADNVDMRVGNQVVDGIVKARALKKILQLRIRKLMEEVLAGTKKLTYRQVGVDFRAGPLDWGNSAAVMADAAGLLIEDLIRRLEALQGGLTLMGGDF</sequence>
<dbReference type="OrthoDB" id="5069333at2759"/>
<accession>A0A0G2J7Y9</accession>
<dbReference type="AlphaFoldDB" id="A0A0G2J7Y9"/>
<comment type="caution">
    <text evidence="1">The sequence shown here is derived from an EMBL/GenBank/DDBJ whole genome shotgun (WGS) entry which is preliminary data.</text>
</comment>
<proteinExistence type="predicted"/>
<protein>
    <submittedName>
        <fullName evidence="1">Uncharacterized protein</fullName>
    </submittedName>
</protein>
<dbReference type="Proteomes" id="UP000034164">
    <property type="component" value="Unassembled WGS sequence"/>
</dbReference>
<name>A0A0G2J7Y9_9EURO</name>
<evidence type="ECO:0000313" key="2">
    <source>
        <dbReference type="Proteomes" id="UP000034164"/>
    </source>
</evidence>
<reference evidence="2" key="1">
    <citation type="journal article" date="2015" name="PLoS Genet.">
        <title>The dynamic genome and transcriptome of the human fungal pathogen Blastomyces and close relative Emmonsia.</title>
        <authorList>
            <person name="Munoz J.F."/>
            <person name="Gauthier G.M."/>
            <person name="Desjardins C.A."/>
            <person name="Gallo J.E."/>
            <person name="Holder J."/>
            <person name="Sullivan T.D."/>
            <person name="Marty A.J."/>
            <person name="Carmen J.C."/>
            <person name="Chen Z."/>
            <person name="Ding L."/>
            <person name="Gujja S."/>
            <person name="Magrini V."/>
            <person name="Misas E."/>
            <person name="Mitreva M."/>
            <person name="Priest M."/>
            <person name="Saif S."/>
            <person name="Whiston E.A."/>
            <person name="Young S."/>
            <person name="Zeng Q."/>
            <person name="Goldman W.E."/>
            <person name="Mardis E.R."/>
            <person name="Taylor J.W."/>
            <person name="McEwen J.G."/>
            <person name="Clay O.K."/>
            <person name="Klein B.S."/>
            <person name="Cuomo C.A."/>
        </authorList>
    </citation>
    <scope>NUCLEOTIDE SEQUENCE [LARGE SCALE GENOMIC DNA]</scope>
    <source>
        <strain evidence="2">UAMH 3008</strain>
    </source>
</reference>
<dbReference type="EMBL" id="LCZI01001307">
    <property type="protein sequence ID" value="KKZ61376.1"/>
    <property type="molecule type" value="Genomic_DNA"/>
</dbReference>
<gene>
    <name evidence="1" type="ORF">EMCG_03982</name>
</gene>
<organism evidence="1 2">
    <name type="scientific">[Emmonsia] crescens</name>
    <dbReference type="NCBI Taxonomy" id="73230"/>
    <lineage>
        <taxon>Eukaryota</taxon>
        <taxon>Fungi</taxon>
        <taxon>Dikarya</taxon>
        <taxon>Ascomycota</taxon>
        <taxon>Pezizomycotina</taxon>
        <taxon>Eurotiomycetes</taxon>
        <taxon>Eurotiomycetidae</taxon>
        <taxon>Onygenales</taxon>
        <taxon>Ajellomycetaceae</taxon>
        <taxon>Emergomyces</taxon>
    </lineage>
</organism>
<evidence type="ECO:0000313" key="1">
    <source>
        <dbReference type="EMBL" id="KKZ61376.1"/>
    </source>
</evidence>
<dbReference type="VEuPathDB" id="FungiDB:EMCG_03982"/>